<dbReference type="Pfam" id="PF02543">
    <property type="entry name" value="Carbam_trans_N"/>
    <property type="match status" value="2"/>
</dbReference>
<evidence type="ECO:0000313" key="4">
    <source>
        <dbReference type="EMBL" id="OHA33757.1"/>
    </source>
</evidence>
<feature type="domain" description="Carbamoyltransferase C-terminal" evidence="3">
    <location>
        <begin position="423"/>
        <end position="592"/>
    </location>
</feature>
<dbReference type="InterPro" id="IPR003696">
    <property type="entry name" value="Carbtransf_dom"/>
</dbReference>
<evidence type="ECO:0000313" key="5">
    <source>
        <dbReference type="Proteomes" id="UP000177797"/>
    </source>
</evidence>
<sequence>MNILGLKVTSHDTGAALISGKRVVAIAEERLCRVKHSHNIFPARSISYCLKECGLSPADIDIVVIDQIGRTEGVRMREILERNTGGAFSRAAIHIINHHDSHAAHAFFCSPFNDAAVLVIDGAGEKFMTNLGILGTETETLYSGIGNRVVQIRKAMHIRRKTRFPYTTGIGKFYALLSEEYLNFGHYNEGKMMGLAPYGDLRVFHQYPVEHWVKEYNGDILCNPRFRFVGEETIQKKRESFFMRALRAFMRISGLYRLWLRFSPLGEEMVAEPAFFPEIKFEKPQRPRAAPLPEPYYAAVARAGQEVLERAMILWGKKIKEITGAENLCVAGGVGLNIDANRRFLEEVGFKRIFVQPAASDTGIALGCALWGAHIIAGLPRFWEMKSASLGRAYSENEIAASIEKYKDKISARCSSAITEETARLIVGGKIVGWFQGGSEYGPRALGNRSIIGDARDPEMANIINKKVKHRESWRPFAASILSEKQREWFELEHPSPFMLLAAQVVKEKRARVPSIVHVDGSCRIQSVTREQNAPYYELLSAFEKETGVPLVLNTSFNDAGEPIVETPEDALRCFLNTEMDALAIGDYLILKK</sequence>
<comment type="similarity">
    <text evidence="1">Belongs to the NodU/CmcH family.</text>
</comment>
<dbReference type="GO" id="GO:0003824">
    <property type="term" value="F:catalytic activity"/>
    <property type="evidence" value="ECO:0007669"/>
    <property type="project" value="InterPro"/>
</dbReference>
<organism evidence="4 5">
    <name type="scientific">Candidatus Taylorbacteria bacterium RIFCSPLOWO2_01_FULL_48_100</name>
    <dbReference type="NCBI Taxonomy" id="1802322"/>
    <lineage>
        <taxon>Bacteria</taxon>
        <taxon>Candidatus Tayloriibacteriota</taxon>
    </lineage>
</organism>
<comment type="caution">
    <text evidence="4">The sequence shown here is derived from an EMBL/GenBank/DDBJ whole genome shotgun (WGS) entry which is preliminary data.</text>
</comment>
<accession>A0A1G2NCE4</accession>
<feature type="domain" description="Carbamoyltransferase" evidence="2">
    <location>
        <begin position="91"/>
        <end position="370"/>
    </location>
</feature>
<dbReference type="InterPro" id="IPR031730">
    <property type="entry name" value="Carbam_trans_C"/>
</dbReference>
<dbReference type="InterPro" id="IPR038152">
    <property type="entry name" value="Carbam_trans_C_sf"/>
</dbReference>
<dbReference type="Gene3D" id="3.90.870.20">
    <property type="entry name" value="Carbamoyltransferase, C-terminal domain"/>
    <property type="match status" value="1"/>
</dbReference>
<gene>
    <name evidence="4" type="ORF">A2938_00415</name>
</gene>
<dbReference type="Gene3D" id="3.30.420.40">
    <property type="match status" value="2"/>
</dbReference>
<proteinExistence type="inferred from homology"/>
<dbReference type="Proteomes" id="UP000177797">
    <property type="component" value="Unassembled WGS sequence"/>
</dbReference>
<evidence type="ECO:0000259" key="3">
    <source>
        <dbReference type="Pfam" id="PF16861"/>
    </source>
</evidence>
<dbReference type="EMBL" id="MHSA01000025">
    <property type="protein sequence ID" value="OHA33757.1"/>
    <property type="molecule type" value="Genomic_DNA"/>
</dbReference>
<evidence type="ECO:0000259" key="2">
    <source>
        <dbReference type="Pfam" id="PF02543"/>
    </source>
</evidence>
<evidence type="ECO:0000256" key="1">
    <source>
        <dbReference type="ARBA" id="ARBA00006129"/>
    </source>
</evidence>
<reference evidence="4 5" key="1">
    <citation type="journal article" date="2016" name="Nat. Commun.">
        <title>Thousands of microbial genomes shed light on interconnected biogeochemical processes in an aquifer system.</title>
        <authorList>
            <person name="Anantharaman K."/>
            <person name="Brown C.T."/>
            <person name="Hug L.A."/>
            <person name="Sharon I."/>
            <person name="Castelle C.J."/>
            <person name="Probst A.J."/>
            <person name="Thomas B.C."/>
            <person name="Singh A."/>
            <person name="Wilkins M.J."/>
            <person name="Karaoz U."/>
            <person name="Brodie E.L."/>
            <person name="Williams K.H."/>
            <person name="Hubbard S.S."/>
            <person name="Banfield J.F."/>
        </authorList>
    </citation>
    <scope>NUCLEOTIDE SEQUENCE [LARGE SCALE GENOMIC DNA]</scope>
</reference>
<dbReference type="InterPro" id="IPR051338">
    <property type="entry name" value="NodU/CmcH_Carbamoyltrnsfr"/>
</dbReference>
<dbReference type="SUPFAM" id="SSF53067">
    <property type="entry name" value="Actin-like ATPase domain"/>
    <property type="match status" value="1"/>
</dbReference>
<dbReference type="PANTHER" id="PTHR34847">
    <property type="entry name" value="NODULATION PROTEIN U"/>
    <property type="match status" value="1"/>
</dbReference>
<evidence type="ECO:0008006" key="6">
    <source>
        <dbReference type="Google" id="ProtNLM"/>
    </source>
</evidence>
<dbReference type="InterPro" id="IPR043129">
    <property type="entry name" value="ATPase_NBD"/>
</dbReference>
<dbReference type="Pfam" id="PF16861">
    <property type="entry name" value="Carbam_trans_C"/>
    <property type="match status" value="1"/>
</dbReference>
<protein>
    <recommendedName>
        <fullName evidence="6">Carbamoyltransferase</fullName>
    </recommendedName>
</protein>
<dbReference type="AlphaFoldDB" id="A0A1G2NCE4"/>
<dbReference type="PANTHER" id="PTHR34847:SF1">
    <property type="entry name" value="NODULATION PROTEIN U"/>
    <property type="match status" value="1"/>
</dbReference>
<dbReference type="CDD" id="cd24098">
    <property type="entry name" value="ASKHA_NBD_TobZ_N"/>
    <property type="match status" value="1"/>
</dbReference>
<name>A0A1G2NCE4_9BACT</name>
<feature type="domain" description="Carbamoyltransferase" evidence="2">
    <location>
        <begin position="3"/>
        <end position="69"/>
    </location>
</feature>